<proteinExistence type="predicted"/>
<evidence type="ECO:0000313" key="1">
    <source>
        <dbReference type="EMBL" id="SMC48520.1"/>
    </source>
</evidence>
<dbReference type="Proteomes" id="UP000192674">
    <property type="component" value="Unassembled WGS sequence"/>
</dbReference>
<evidence type="ECO:0000313" key="2">
    <source>
        <dbReference type="Proteomes" id="UP000192674"/>
    </source>
</evidence>
<reference evidence="1 2" key="1">
    <citation type="submission" date="2017-04" db="EMBL/GenBank/DDBJ databases">
        <authorList>
            <person name="Afonso C.L."/>
            <person name="Miller P.J."/>
            <person name="Scott M.A."/>
            <person name="Spackman E."/>
            <person name="Goraichik I."/>
            <person name="Dimitrov K.M."/>
            <person name="Suarez D.L."/>
            <person name="Swayne D.E."/>
        </authorList>
    </citation>
    <scope>NUCLEOTIDE SEQUENCE [LARGE SCALE GENOMIC DNA]</scope>
    <source>
        <strain evidence="1 2">DSM 43828</strain>
    </source>
</reference>
<keyword evidence="2" id="KW-1185">Reference proteome</keyword>
<dbReference type="OrthoDB" id="179194at2"/>
<organism evidence="1 2">
    <name type="scientific">Kibdelosporangium aridum</name>
    <dbReference type="NCBI Taxonomy" id="2030"/>
    <lineage>
        <taxon>Bacteria</taxon>
        <taxon>Bacillati</taxon>
        <taxon>Actinomycetota</taxon>
        <taxon>Actinomycetes</taxon>
        <taxon>Pseudonocardiales</taxon>
        <taxon>Pseudonocardiaceae</taxon>
        <taxon>Kibdelosporangium</taxon>
    </lineage>
</organism>
<gene>
    <name evidence="1" type="ORF">SAMN05661093_00134</name>
</gene>
<dbReference type="EMBL" id="FWXV01000001">
    <property type="protein sequence ID" value="SMC48520.1"/>
    <property type="molecule type" value="Genomic_DNA"/>
</dbReference>
<accession>A0A1W1ZJ05</accession>
<name>A0A1W1ZJ05_KIBAR</name>
<dbReference type="AlphaFoldDB" id="A0A1W1ZJ05"/>
<protein>
    <recommendedName>
        <fullName evidence="3">Phenazine antibiotic biosynthesis protein</fullName>
    </recommendedName>
</protein>
<sequence>MLDDLSAVFEAPIDSPPDADELVTATMTWHFSPATGSPFWLGKLPGLGFDPTSDVKTVADLALFDTIAVDWSRVPAADLIPRGCLDGRQFGVYESGGTTGAPKRIVDAVCRRRNVEFQSMLLDEQDFPRSTSNEGWLHIGPTGPHVMSKNVGNVAELRGFLRYFVDLDPRWVKKLAAQGRQDEFDRYLGHILDQVADVLASQPIRAISTTPRVLERIVARPDVYRLMKEKVRGIIWGGTSMDGETLRLLEHEAFPDATLAGAYGNTMMGVAPQRTRVEGDPSPCVFRPYFPYTIIEVVDKETGTTPQPVDASGRVKITTMTREQFLPPTLERDVVTRRAPVGGYAGIEVSEVRPDAIAGETITEGVY</sequence>
<dbReference type="SUPFAM" id="SSF56801">
    <property type="entry name" value="Acetyl-CoA synthetase-like"/>
    <property type="match status" value="1"/>
</dbReference>
<dbReference type="InterPro" id="IPR042099">
    <property type="entry name" value="ANL_N_sf"/>
</dbReference>
<evidence type="ECO:0008006" key="3">
    <source>
        <dbReference type="Google" id="ProtNLM"/>
    </source>
</evidence>
<dbReference type="Gene3D" id="3.40.50.12780">
    <property type="entry name" value="N-terminal domain of ligase-like"/>
    <property type="match status" value="1"/>
</dbReference>
<dbReference type="RefSeq" id="WP_084424128.1">
    <property type="nucleotide sequence ID" value="NZ_FWXV01000001.1"/>
</dbReference>